<evidence type="ECO:0000256" key="1">
    <source>
        <dbReference type="ARBA" id="ARBA00023015"/>
    </source>
</evidence>
<accession>A0A3D9HPF5</accession>
<dbReference type="PANTHER" id="PTHR43130">
    <property type="entry name" value="ARAC-FAMILY TRANSCRIPTIONAL REGULATOR"/>
    <property type="match status" value="1"/>
</dbReference>
<feature type="domain" description="HTH araC/xylS-type" evidence="4">
    <location>
        <begin position="225"/>
        <end position="323"/>
    </location>
</feature>
<dbReference type="RefSeq" id="WP_115936579.1">
    <property type="nucleotide sequence ID" value="NZ_QRDW01000004.1"/>
</dbReference>
<dbReference type="PROSITE" id="PS01124">
    <property type="entry name" value="HTH_ARAC_FAMILY_2"/>
    <property type="match status" value="1"/>
</dbReference>
<dbReference type="InterPro" id="IPR018062">
    <property type="entry name" value="HTH_AraC-typ_CS"/>
</dbReference>
<dbReference type="PANTHER" id="PTHR43130:SF3">
    <property type="entry name" value="HTH-TYPE TRANSCRIPTIONAL REGULATOR RV1931C"/>
    <property type="match status" value="1"/>
</dbReference>
<evidence type="ECO:0000313" key="6">
    <source>
        <dbReference type="Proteomes" id="UP000256845"/>
    </source>
</evidence>
<dbReference type="SUPFAM" id="SSF52317">
    <property type="entry name" value="Class I glutamine amidotransferase-like"/>
    <property type="match status" value="1"/>
</dbReference>
<organism evidence="5 6">
    <name type="scientific">Aestuariispira insulae</name>
    <dbReference type="NCBI Taxonomy" id="1461337"/>
    <lineage>
        <taxon>Bacteria</taxon>
        <taxon>Pseudomonadati</taxon>
        <taxon>Pseudomonadota</taxon>
        <taxon>Alphaproteobacteria</taxon>
        <taxon>Rhodospirillales</taxon>
        <taxon>Kiloniellaceae</taxon>
        <taxon>Aestuariispira</taxon>
    </lineage>
</organism>
<keyword evidence="1" id="KW-0805">Transcription regulation</keyword>
<dbReference type="InterPro" id="IPR052158">
    <property type="entry name" value="INH-QAR"/>
</dbReference>
<dbReference type="OrthoDB" id="9793400at2"/>
<dbReference type="InterPro" id="IPR009057">
    <property type="entry name" value="Homeodomain-like_sf"/>
</dbReference>
<dbReference type="GO" id="GO:0003700">
    <property type="term" value="F:DNA-binding transcription factor activity"/>
    <property type="evidence" value="ECO:0007669"/>
    <property type="project" value="InterPro"/>
</dbReference>
<name>A0A3D9HPF5_9PROT</name>
<dbReference type="Pfam" id="PF12833">
    <property type="entry name" value="HTH_18"/>
    <property type="match status" value="1"/>
</dbReference>
<gene>
    <name evidence="5" type="ORF">DFP90_10447</name>
</gene>
<dbReference type="GO" id="GO:0043565">
    <property type="term" value="F:sequence-specific DNA binding"/>
    <property type="evidence" value="ECO:0007669"/>
    <property type="project" value="InterPro"/>
</dbReference>
<dbReference type="InterPro" id="IPR020449">
    <property type="entry name" value="Tscrpt_reg_AraC-type_HTH"/>
</dbReference>
<dbReference type="Proteomes" id="UP000256845">
    <property type="component" value="Unassembled WGS sequence"/>
</dbReference>
<evidence type="ECO:0000259" key="4">
    <source>
        <dbReference type="PROSITE" id="PS01124"/>
    </source>
</evidence>
<dbReference type="CDD" id="cd03136">
    <property type="entry name" value="GATase1_AraC_ArgR_like"/>
    <property type="match status" value="1"/>
</dbReference>
<dbReference type="InterPro" id="IPR018060">
    <property type="entry name" value="HTH_AraC"/>
</dbReference>
<dbReference type="Pfam" id="PF01965">
    <property type="entry name" value="DJ-1_PfpI"/>
    <property type="match status" value="1"/>
</dbReference>
<dbReference type="Gene3D" id="3.40.50.880">
    <property type="match status" value="1"/>
</dbReference>
<dbReference type="EMBL" id="QRDW01000004">
    <property type="protein sequence ID" value="RED50776.1"/>
    <property type="molecule type" value="Genomic_DNA"/>
</dbReference>
<reference evidence="5 6" key="1">
    <citation type="submission" date="2018-07" db="EMBL/GenBank/DDBJ databases">
        <title>Genomic Encyclopedia of Type Strains, Phase III (KMG-III): the genomes of soil and plant-associated and newly described type strains.</title>
        <authorList>
            <person name="Whitman W."/>
        </authorList>
    </citation>
    <scope>NUCLEOTIDE SEQUENCE [LARGE SCALE GENOMIC DNA]</scope>
    <source>
        <strain evidence="5 6">CECT 8488</strain>
    </source>
</reference>
<evidence type="ECO:0000256" key="2">
    <source>
        <dbReference type="ARBA" id="ARBA00023125"/>
    </source>
</evidence>
<dbReference type="Gene3D" id="1.10.10.60">
    <property type="entry name" value="Homeodomain-like"/>
    <property type="match status" value="1"/>
</dbReference>
<evidence type="ECO:0000256" key="3">
    <source>
        <dbReference type="ARBA" id="ARBA00023163"/>
    </source>
</evidence>
<comment type="caution">
    <text evidence="5">The sequence shown here is derived from an EMBL/GenBank/DDBJ whole genome shotgun (WGS) entry which is preliminary data.</text>
</comment>
<dbReference type="PRINTS" id="PR00032">
    <property type="entry name" value="HTHARAC"/>
</dbReference>
<keyword evidence="6" id="KW-1185">Reference proteome</keyword>
<dbReference type="InterPro" id="IPR002818">
    <property type="entry name" value="DJ-1/PfpI"/>
</dbReference>
<keyword evidence="3" id="KW-0804">Transcription</keyword>
<dbReference type="SMART" id="SM00342">
    <property type="entry name" value="HTH_ARAC"/>
    <property type="match status" value="1"/>
</dbReference>
<sequence length="325" mass="36400">MPSEIIPENKLDWECRVGFLLVPGFSILSLSSAVEPLREANRLSGKPLYEWCLYSSDGLPVRSSSGISIPVDADIEEGSIPKILFVVAGFTPLDVPEKAYGWLRSLKAYGTVLGGISTGAFLLADAGLLNGYRATTHWEDAPAAVEQYPAVDWTGALFEQDRDRMTCSGCSATLDMMLNLILEDYGSTLCSQVSNQFQHERVRSSSDEQQRLEQQRLHVKCERVLAGIKIMEQNLEEALPLDDIATRIFMSRRQLERRFKTHTGQSPAEFYRNLRLSKARTLLIRTGIPIIEVAIACGFTSLSHFTKSYRLKFGVTPREERFQAV</sequence>
<dbReference type="PROSITE" id="PS00041">
    <property type="entry name" value="HTH_ARAC_FAMILY_1"/>
    <property type="match status" value="1"/>
</dbReference>
<protein>
    <submittedName>
        <fullName evidence="5">AraC family transcriptional regulator with amidase-like domain</fullName>
    </submittedName>
</protein>
<evidence type="ECO:0000313" key="5">
    <source>
        <dbReference type="EMBL" id="RED50776.1"/>
    </source>
</evidence>
<dbReference type="AlphaFoldDB" id="A0A3D9HPF5"/>
<keyword evidence="2" id="KW-0238">DNA-binding</keyword>
<dbReference type="InterPro" id="IPR029062">
    <property type="entry name" value="Class_I_gatase-like"/>
</dbReference>
<proteinExistence type="predicted"/>
<dbReference type="SUPFAM" id="SSF46689">
    <property type="entry name" value="Homeodomain-like"/>
    <property type="match status" value="2"/>
</dbReference>